<dbReference type="InterPro" id="IPR050833">
    <property type="entry name" value="Poly_Biosynth_Transport"/>
</dbReference>
<keyword evidence="4 6" id="KW-1133">Transmembrane helix</keyword>
<sequence length="505" mass="56596">MKSEKKTIAVNTLYLYFSSFFQLIVGLYTSRALLQALGVEDFGIYGVVGGIIGLLSFINMAMSSASSRYLTFELANGTIDSQKRIFSVVFTVHVVIAILTLVLGETIGLWYVANKLVVPDGRIYAAHWVYQAAIFMSIINIIQVPYTASITAHEKMGFLSFWSSINIFLKLVIILFLYFSVFDRLILYAILMLFVTALIALGYFIYCRRKFDECFVVKVQDAKLFKDVLSFAGFSAFTSFASALRTQGANLLINRFFGVVLNAAGSVSTMVSGYIISFTSNIITAFRPQIVKSYAVQDYDKMSDYIKLCMSCCLGMFTMIAVPIFLEMDYVLTLWLGIVPQYAVEFCQISLVGAMFGLLNMTALIAIQATSHVKMNSIYISIASLLSVAVLFICFQLGSKPYSAYIIYSATELVILALSIWNAKKLIPELTIFSILSGIAKIFFIMLLSGAVAWWLTCLHGASFFRFFLVILVYNLLFCLSFFFFILTKDVRQQIIAYSKSRFGK</sequence>
<feature type="transmembrane region" description="Helical" evidence="6">
    <location>
        <begin position="430"/>
        <end position="455"/>
    </location>
</feature>
<keyword evidence="2" id="KW-1003">Cell membrane</keyword>
<feature type="transmembrane region" description="Helical" evidence="6">
    <location>
        <begin position="256"/>
        <end position="284"/>
    </location>
</feature>
<reference evidence="7 8" key="1">
    <citation type="submission" date="2021-07" db="EMBL/GenBank/DDBJ databases">
        <title>Genomic diversity and antimicrobial resistance of Prevotella spp. isolated from chronic lung disease airways.</title>
        <authorList>
            <person name="Webb K.A."/>
            <person name="Olagoke O.S."/>
            <person name="Baird T."/>
            <person name="Neill J."/>
            <person name="Pham A."/>
            <person name="Wells T.J."/>
            <person name="Ramsay K.A."/>
            <person name="Bell S.C."/>
            <person name="Sarovich D.S."/>
            <person name="Price E.P."/>
        </authorList>
    </citation>
    <scope>NUCLEOTIDE SEQUENCE [LARGE SCALE GENOMIC DNA]</scope>
    <source>
        <strain evidence="7 8">SCHI0027.S.6</strain>
    </source>
</reference>
<feature type="transmembrane region" description="Helical" evidence="6">
    <location>
        <begin position="158"/>
        <end position="179"/>
    </location>
</feature>
<keyword evidence="8" id="KW-1185">Reference proteome</keyword>
<evidence type="ECO:0000313" key="7">
    <source>
        <dbReference type="EMBL" id="MBW4754485.1"/>
    </source>
</evidence>
<evidence type="ECO:0000256" key="2">
    <source>
        <dbReference type="ARBA" id="ARBA00022475"/>
    </source>
</evidence>
<name>A0ABS6Y4R6_9BACT</name>
<feature type="transmembrane region" description="Helical" evidence="6">
    <location>
        <begin position="404"/>
        <end position="423"/>
    </location>
</feature>
<keyword evidence="3 6" id="KW-0812">Transmembrane</keyword>
<evidence type="ECO:0000256" key="4">
    <source>
        <dbReference type="ARBA" id="ARBA00022989"/>
    </source>
</evidence>
<accession>A0ABS6Y4R6</accession>
<dbReference type="Proteomes" id="UP000812077">
    <property type="component" value="Unassembled WGS sequence"/>
</dbReference>
<dbReference type="RefSeq" id="WP_219433163.1">
    <property type="nucleotide sequence ID" value="NZ_JAHXCP010000005.1"/>
</dbReference>
<feature type="transmembrane region" description="Helical" evidence="6">
    <location>
        <begin position="467"/>
        <end position="487"/>
    </location>
</feature>
<protein>
    <submittedName>
        <fullName evidence="7">Oligosaccharide flippase family protein</fullName>
    </submittedName>
</protein>
<feature type="transmembrane region" description="Helical" evidence="6">
    <location>
        <begin position="12"/>
        <end position="30"/>
    </location>
</feature>
<keyword evidence="5 6" id="KW-0472">Membrane</keyword>
<feature type="transmembrane region" description="Helical" evidence="6">
    <location>
        <begin position="125"/>
        <end position="146"/>
    </location>
</feature>
<feature type="transmembrane region" description="Helical" evidence="6">
    <location>
        <begin position="346"/>
        <end position="366"/>
    </location>
</feature>
<feature type="transmembrane region" description="Helical" evidence="6">
    <location>
        <begin position="85"/>
        <end position="113"/>
    </location>
</feature>
<feature type="transmembrane region" description="Helical" evidence="6">
    <location>
        <begin position="305"/>
        <end position="326"/>
    </location>
</feature>
<feature type="transmembrane region" description="Helical" evidence="6">
    <location>
        <begin position="227"/>
        <end position="244"/>
    </location>
</feature>
<feature type="transmembrane region" description="Helical" evidence="6">
    <location>
        <begin position="42"/>
        <end position="64"/>
    </location>
</feature>
<organism evidence="7 8">
    <name type="scientific">Prevotella melaninogenica</name>
    <dbReference type="NCBI Taxonomy" id="28132"/>
    <lineage>
        <taxon>Bacteria</taxon>
        <taxon>Pseudomonadati</taxon>
        <taxon>Bacteroidota</taxon>
        <taxon>Bacteroidia</taxon>
        <taxon>Bacteroidales</taxon>
        <taxon>Prevotellaceae</taxon>
        <taxon>Prevotella</taxon>
    </lineage>
</organism>
<evidence type="ECO:0000256" key="3">
    <source>
        <dbReference type="ARBA" id="ARBA00022692"/>
    </source>
</evidence>
<dbReference type="PANTHER" id="PTHR30250:SF26">
    <property type="entry name" value="PSMA PROTEIN"/>
    <property type="match status" value="1"/>
</dbReference>
<comment type="subcellular location">
    <subcellularLocation>
        <location evidence="1">Cell membrane</location>
        <topology evidence="1">Multi-pass membrane protein</topology>
    </subcellularLocation>
</comment>
<proteinExistence type="predicted"/>
<dbReference type="EMBL" id="JAHXCP010000005">
    <property type="protein sequence ID" value="MBW4754485.1"/>
    <property type="molecule type" value="Genomic_DNA"/>
</dbReference>
<dbReference type="PANTHER" id="PTHR30250">
    <property type="entry name" value="PST FAMILY PREDICTED COLANIC ACID TRANSPORTER"/>
    <property type="match status" value="1"/>
</dbReference>
<gene>
    <name evidence="7" type="ORF">KZO77_05430</name>
</gene>
<feature type="transmembrane region" description="Helical" evidence="6">
    <location>
        <begin position="185"/>
        <end position="206"/>
    </location>
</feature>
<feature type="transmembrane region" description="Helical" evidence="6">
    <location>
        <begin position="378"/>
        <end position="398"/>
    </location>
</feature>
<evidence type="ECO:0000313" key="8">
    <source>
        <dbReference type="Proteomes" id="UP000812077"/>
    </source>
</evidence>
<evidence type="ECO:0000256" key="6">
    <source>
        <dbReference type="SAM" id="Phobius"/>
    </source>
</evidence>
<evidence type="ECO:0000256" key="1">
    <source>
        <dbReference type="ARBA" id="ARBA00004651"/>
    </source>
</evidence>
<evidence type="ECO:0000256" key="5">
    <source>
        <dbReference type="ARBA" id="ARBA00023136"/>
    </source>
</evidence>
<comment type="caution">
    <text evidence="7">The sequence shown here is derived from an EMBL/GenBank/DDBJ whole genome shotgun (WGS) entry which is preliminary data.</text>
</comment>